<keyword evidence="1" id="KW-0732">Signal</keyword>
<gene>
    <name evidence="2" type="ORF">FEN17_00990</name>
</gene>
<evidence type="ECO:0008006" key="4">
    <source>
        <dbReference type="Google" id="ProtNLM"/>
    </source>
</evidence>
<organism evidence="2 3">
    <name type="scientific">Dyadobacter luticola</name>
    <dbReference type="NCBI Taxonomy" id="1979387"/>
    <lineage>
        <taxon>Bacteria</taxon>
        <taxon>Pseudomonadati</taxon>
        <taxon>Bacteroidota</taxon>
        <taxon>Cytophagia</taxon>
        <taxon>Cytophagales</taxon>
        <taxon>Spirosomataceae</taxon>
        <taxon>Dyadobacter</taxon>
    </lineage>
</organism>
<feature type="signal peptide" evidence="1">
    <location>
        <begin position="1"/>
        <end position="31"/>
    </location>
</feature>
<proteinExistence type="predicted"/>
<name>A0A5R9L1F9_9BACT</name>
<feature type="chain" id="PRO_5024345471" description="DUF3575 domain-containing protein" evidence="1">
    <location>
        <begin position="32"/>
        <end position="232"/>
    </location>
</feature>
<protein>
    <recommendedName>
        <fullName evidence="4">DUF3575 domain-containing protein</fullName>
    </recommendedName>
</protein>
<accession>A0A5R9L1F9</accession>
<dbReference type="AlphaFoldDB" id="A0A5R9L1F9"/>
<evidence type="ECO:0000256" key="1">
    <source>
        <dbReference type="SAM" id="SignalP"/>
    </source>
</evidence>
<dbReference type="Proteomes" id="UP000306402">
    <property type="component" value="Unassembled WGS sequence"/>
</dbReference>
<evidence type="ECO:0000313" key="3">
    <source>
        <dbReference type="Proteomes" id="UP000306402"/>
    </source>
</evidence>
<dbReference type="EMBL" id="VCEJ01000002">
    <property type="protein sequence ID" value="TLV02248.1"/>
    <property type="molecule type" value="Genomic_DNA"/>
</dbReference>
<comment type="caution">
    <text evidence="2">The sequence shown here is derived from an EMBL/GenBank/DDBJ whole genome shotgun (WGS) entry which is preliminary data.</text>
</comment>
<reference evidence="2 3" key="1">
    <citation type="submission" date="2019-05" db="EMBL/GenBank/DDBJ databases">
        <authorList>
            <person name="Qu J.-H."/>
        </authorList>
    </citation>
    <scope>NUCLEOTIDE SEQUENCE [LARGE SCALE GENOMIC DNA]</scope>
    <source>
        <strain evidence="2 3">T17</strain>
    </source>
</reference>
<dbReference type="RefSeq" id="WP_138363457.1">
    <property type="nucleotide sequence ID" value="NZ_VCEJ01000002.1"/>
</dbReference>
<dbReference type="OrthoDB" id="1369748at2"/>
<keyword evidence="3" id="KW-1185">Reference proteome</keyword>
<evidence type="ECO:0000313" key="2">
    <source>
        <dbReference type="EMBL" id="TLV02248.1"/>
    </source>
</evidence>
<sequence length="232" mass="26600">MTTLFTPLLTKTCRSFTACVCVLLFSVRAFAGEKDSLAVTSNPRFVLSLDSRSTIIAGRPVRINGVLTGLSFGQKHYKITVGYYWLGYDASRKLINWHRKLSQSINLSYYTKTDVQFVSFAYWHPVIRTNKWILSVPAELGIGQETARYRQLSNDSSIRAKNFHFVPAQIGVYAEYRVTNWAGLDAQLGYRNAFSNGAFRKHFSGVYYSYGITLYPGNIYRDVRNYYAKRRE</sequence>